<protein>
    <submittedName>
        <fullName evidence="3">Uncharacterized protein</fullName>
    </submittedName>
</protein>
<evidence type="ECO:0000256" key="2">
    <source>
        <dbReference type="SAM" id="Phobius"/>
    </source>
</evidence>
<dbReference type="AlphaFoldDB" id="A0A0H5QBE5"/>
<keyword evidence="2" id="KW-0812">Transmembrane</keyword>
<dbReference type="OMA" id="TIKTDYQ"/>
<sequence>MDFEFGFRTLWPIATAAFWFWVNGISGRLKEADKRIDDLKEELHAVKLSYHTKADAKADSTNIAAALERIENKLEKVNEKLDRKADKS</sequence>
<feature type="transmembrane region" description="Helical" evidence="2">
    <location>
        <begin position="6"/>
        <end position="25"/>
    </location>
</feature>
<proteinExistence type="predicted"/>
<keyword evidence="2" id="KW-1133">Transmembrane helix</keyword>
<evidence type="ECO:0000313" key="4">
    <source>
        <dbReference type="Proteomes" id="UP000182715"/>
    </source>
</evidence>
<feature type="coiled-coil region" evidence="1">
    <location>
        <begin position="22"/>
        <end position="87"/>
    </location>
</feature>
<keyword evidence="1" id="KW-0175">Coiled coil</keyword>
<dbReference type="EMBL" id="CVTF01000018">
    <property type="protein sequence ID" value="CRY98756.1"/>
    <property type="molecule type" value="Genomic_DNA"/>
</dbReference>
<dbReference type="Proteomes" id="UP000182715">
    <property type="component" value="Unassembled WGS sequence"/>
</dbReference>
<accession>A0A0H5QBE5</accession>
<evidence type="ECO:0000313" key="3">
    <source>
        <dbReference type="EMBL" id="CRY98756.1"/>
    </source>
</evidence>
<organism evidence="3 4">
    <name type="scientific">Neisseria meningitidis serogroup B</name>
    <dbReference type="NCBI Taxonomy" id="491"/>
    <lineage>
        <taxon>Bacteria</taxon>
        <taxon>Pseudomonadati</taxon>
        <taxon>Pseudomonadota</taxon>
        <taxon>Betaproteobacteria</taxon>
        <taxon>Neisseriales</taxon>
        <taxon>Neisseriaceae</taxon>
        <taxon>Neisseria</taxon>
    </lineage>
</organism>
<keyword evidence="2" id="KW-0472">Membrane</keyword>
<name>A0A0H5QBE5_NEIMI</name>
<evidence type="ECO:0000256" key="1">
    <source>
        <dbReference type="SAM" id="Coils"/>
    </source>
</evidence>
<reference evidence="3 4" key="1">
    <citation type="submission" date="2014-11" db="EMBL/GenBank/DDBJ databases">
        <authorList>
            <person name="Diene M.Seydina."/>
        </authorList>
    </citation>
    <scope>NUCLEOTIDE SEQUENCE [LARGE SCALE GENOMIC DNA]</scope>
    <source>
        <strain evidence="3 4">Neisseria meningitidis CHUV</strain>
    </source>
</reference>